<feature type="transmembrane region" description="Helical" evidence="1">
    <location>
        <begin position="21"/>
        <end position="45"/>
    </location>
</feature>
<proteinExistence type="predicted"/>
<accession>A0A1Z8AL90</accession>
<organism evidence="2 3">
    <name type="scientific">Nonlabens dokdonensis</name>
    <dbReference type="NCBI Taxonomy" id="328515"/>
    <lineage>
        <taxon>Bacteria</taxon>
        <taxon>Pseudomonadati</taxon>
        <taxon>Bacteroidota</taxon>
        <taxon>Flavobacteriia</taxon>
        <taxon>Flavobacteriales</taxon>
        <taxon>Flavobacteriaceae</taxon>
        <taxon>Nonlabens</taxon>
    </lineage>
</organism>
<dbReference type="EMBL" id="MAAX01000184">
    <property type="protein sequence ID" value="OUS11097.1"/>
    <property type="molecule type" value="Genomic_DNA"/>
</dbReference>
<name>A0A1Z8AL90_9FLAO</name>
<reference evidence="3" key="1">
    <citation type="journal article" date="2017" name="Proc. Natl. Acad. Sci. U.S.A.">
        <title>Simulation of Deepwater Horizon oil plume reveals substrate specialization within a complex community of hydrocarbon-degraders.</title>
        <authorList>
            <person name="Hu P."/>
            <person name="Dubinsky E.A."/>
            <person name="Probst A.J."/>
            <person name="Wang J."/>
            <person name="Sieber C.M.K."/>
            <person name="Tom L.M."/>
            <person name="Gardinali P."/>
            <person name="Banfield J.F."/>
            <person name="Atlas R.M."/>
            <person name="Andersen G.L."/>
        </authorList>
    </citation>
    <scope>NUCLEOTIDE SEQUENCE [LARGE SCALE GENOMIC DNA]</scope>
</reference>
<keyword evidence="1" id="KW-1133">Transmembrane helix</keyword>
<evidence type="ECO:0000256" key="1">
    <source>
        <dbReference type="SAM" id="Phobius"/>
    </source>
</evidence>
<evidence type="ECO:0000313" key="3">
    <source>
        <dbReference type="Proteomes" id="UP000196102"/>
    </source>
</evidence>
<comment type="caution">
    <text evidence="2">The sequence shown here is derived from an EMBL/GenBank/DDBJ whole genome shotgun (WGS) entry which is preliminary data.</text>
</comment>
<dbReference type="AlphaFoldDB" id="A0A1Z8AL90"/>
<keyword evidence="1" id="KW-0812">Transmembrane</keyword>
<sequence>MNNTPRKVTFSTILNILKKKPIPMLFGFLFTLLPLFLVIILSIVFSSIGNDTPKVDYELINSQGRENTAIITDIETQYNVTINGVHPTIISYKYSDNGKEIESKYKVLEDRKIEKLEIGNDIKIKELNGSSIVKDLKPYGFSTGFFLIFPIPFLIIGLPFLIYSLLNLKKELKLYKLGKVSKGKIVSMMPKSGLPVSNVGQGIIVHYEYETRNGNKIIGESFTTDFSIMSDKKKGDLIPIFVSNENDEKSCVVPKLQSLRNGWNINFE</sequence>
<dbReference type="RefSeq" id="WP_303687675.1">
    <property type="nucleotide sequence ID" value="NZ_CAJXYO010000042.1"/>
</dbReference>
<evidence type="ECO:0000313" key="2">
    <source>
        <dbReference type="EMBL" id="OUS11097.1"/>
    </source>
</evidence>
<gene>
    <name evidence="2" type="ORF">A9Q93_11955</name>
</gene>
<keyword evidence="1" id="KW-0472">Membrane</keyword>
<protein>
    <recommendedName>
        <fullName evidence="4">DUF3592 domain-containing protein</fullName>
    </recommendedName>
</protein>
<feature type="transmembrane region" description="Helical" evidence="1">
    <location>
        <begin position="145"/>
        <end position="166"/>
    </location>
</feature>
<evidence type="ECO:0008006" key="4">
    <source>
        <dbReference type="Google" id="ProtNLM"/>
    </source>
</evidence>
<dbReference type="Proteomes" id="UP000196102">
    <property type="component" value="Unassembled WGS sequence"/>
</dbReference>